<sequence length="112" mass="12618">MAFYADREIKPDIPAVVHRRDNVEWTCEEAARLRASADRFDRKIATVIGTSVATWTDGRYQVFLLTPRGHPDHRELRAALPHQASGRGSAFVRSQRYVSLHALETATTTADL</sequence>
<proteinExistence type="predicted"/>
<gene>
    <name evidence="1" type="ORF">JOF56_004311</name>
</gene>
<name>A0ABS4THM2_9PSEU</name>
<dbReference type="RefSeq" id="WP_245378337.1">
    <property type="nucleotide sequence ID" value="NZ_JAGINW010000001.1"/>
</dbReference>
<evidence type="ECO:0000313" key="2">
    <source>
        <dbReference type="Proteomes" id="UP001519332"/>
    </source>
</evidence>
<keyword evidence="2" id="KW-1185">Reference proteome</keyword>
<dbReference type="Proteomes" id="UP001519332">
    <property type="component" value="Unassembled WGS sequence"/>
</dbReference>
<evidence type="ECO:0000313" key="1">
    <source>
        <dbReference type="EMBL" id="MBP2323926.1"/>
    </source>
</evidence>
<dbReference type="EMBL" id="JAGINW010000001">
    <property type="protein sequence ID" value="MBP2323926.1"/>
    <property type="molecule type" value="Genomic_DNA"/>
</dbReference>
<comment type="caution">
    <text evidence="1">The sequence shown here is derived from an EMBL/GenBank/DDBJ whole genome shotgun (WGS) entry which is preliminary data.</text>
</comment>
<accession>A0ABS4THM2</accession>
<organism evidence="1 2">
    <name type="scientific">Kibdelosporangium banguiense</name>
    <dbReference type="NCBI Taxonomy" id="1365924"/>
    <lineage>
        <taxon>Bacteria</taxon>
        <taxon>Bacillati</taxon>
        <taxon>Actinomycetota</taxon>
        <taxon>Actinomycetes</taxon>
        <taxon>Pseudonocardiales</taxon>
        <taxon>Pseudonocardiaceae</taxon>
        <taxon>Kibdelosporangium</taxon>
    </lineage>
</organism>
<reference evidence="1 2" key="1">
    <citation type="submission" date="2021-03" db="EMBL/GenBank/DDBJ databases">
        <title>Sequencing the genomes of 1000 actinobacteria strains.</title>
        <authorList>
            <person name="Klenk H.-P."/>
        </authorList>
    </citation>
    <scope>NUCLEOTIDE SEQUENCE [LARGE SCALE GENOMIC DNA]</scope>
    <source>
        <strain evidence="1 2">DSM 46670</strain>
    </source>
</reference>
<protein>
    <submittedName>
        <fullName evidence="1">Uncharacterized protein</fullName>
    </submittedName>
</protein>